<evidence type="ECO:0000256" key="2">
    <source>
        <dbReference type="ARBA" id="ARBA00012438"/>
    </source>
</evidence>
<comment type="catalytic activity">
    <reaction evidence="1">
        <text>ATP + protein L-histidine = ADP + protein N-phospho-L-histidine.</text>
        <dbReference type="EC" id="2.7.13.3"/>
    </reaction>
</comment>
<dbReference type="SMART" id="SM00065">
    <property type="entry name" value="GAF"/>
    <property type="match status" value="7"/>
</dbReference>
<gene>
    <name evidence="6" type="ORF">NM125_05365</name>
</gene>
<feature type="domain" description="Histidine kinase" evidence="5">
    <location>
        <begin position="1254"/>
        <end position="1506"/>
    </location>
</feature>
<dbReference type="PRINTS" id="PR00344">
    <property type="entry name" value="BCTRLSENSOR"/>
</dbReference>
<dbReference type="SUPFAM" id="SSF47384">
    <property type="entry name" value="Homodimeric domain of signal transducing histidine kinase"/>
    <property type="match status" value="1"/>
</dbReference>
<dbReference type="Pfam" id="PF01590">
    <property type="entry name" value="GAF"/>
    <property type="match status" value="1"/>
</dbReference>
<protein>
    <recommendedName>
        <fullName evidence="2">histidine kinase</fullName>
        <ecNumber evidence="2">2.7.13.3</ecNumber>
    </recommendedName>
</protein>
<proteinExistence type="predicted"/>
<dbReference type="Gene3D" id="3.30.565.10">
    <property type="entry name" value="Histidine kinase-like ATPase, C-terminal domain"/>
    <property type="match status" value="1"/>
</dbReference>
<dbReference type="RefSeq" id="WP_255133567.1">
    <property type="nucleotide sequence ID" value="NZ_JANDBC010000001.1"/>
</dbReference>
<dbReference type="PANTHER" id="PTHR45569:SF1">
    <property type="entry name" value="SENSOR PROTEIN KDPD"/>
    <property type="match status" value="1"/>
</dbReference>
<organism evidence="6 7">
    <name type="scientific">Gracilimonas sediminicola</name>
    <dbReference type="NCBI Taxonomy" id="2952158"/>
    <lineage>
        <taxon>Bacteria</taxon>
        <taxon>Pseudomonadati</taxon>
        <taxon>Balneolota</taxon>
        <taxon>Balneolia</taxon>
        <taxon>Balneolales</taxon>
        <taxon>Balneolaceae</taxon>
        <taxon>Gracilimonas</taxon>
    </lineage>
</organism>
<dbReference type="GO" id="GO:0000155">
    <property type="term" value="F:phosphorelay sensor kinase activity"/>
    <property type="evidence" value="ECO:0007669"/>
    <property type="project" value="InterPro"/>
</dbReference>
<dbReference type="InterPro" id="IPR003661">
    <property type="entry name" value="HisK_dim/P_dom"/>
</dbReference>
<dbReference type="PANTHER" id="PTHR45569">
    <property type="entry name" value="SENSOR PROTEIN KDPD"/>
    <property type="match status" value="1"/>
</dbReference>
<dbReference type="Pfam" id="PF13185">
    <property type="entry name" value="GAF_2"/>
    <property type="match status" value="5"/>
</dbReference>
<reference evidence="6" key="1">
    <citation type="submission" date="2022-06" db="EMBL/GenBank/DDBJ databases">
        <title>Gracilimonas sp. CAU 1638 isolated from sea sediment.</title>
        <authorList>
            <person name="Kim W."/>
        </authorList>
    </citation>
    <scope>NUCLEOTIDE SEQUENCE</scope>
    <source>
        <strain evidence="6">CAU 1638</strain>
    </source>
</reference>
<dbReference type="InterPro" id="IPR005467">
    <property type="entry name" value="His_kinase_dom"/>
</dbReference>
<dbReference type="EMBL" id="JANDBC010000001">
    <property type="protein sequence ID" value="MCP9291004.1"/>
    <property type="molecule type" value="Genomic_DNA"/>
</dbReference>
<keyword evidence="7" id="KW-1185">Reference proteome</keyword>
<dbReference type="Gene3D" id="3.30.450.40">
    <property type="match status" value="7"/>
</dbReference>
<dbReference type="InterPro" id="IPR036890">
    <property type="entry name" value="HATPase_C_sf"/>
</dbReference>
<dbReference type="PROSITE" id="PS50109">
    <property type="entry name" value="HIS_KIN"/>
    <property type="match status" value="1"/>
</dbReference>
<evidence type="ECO:0000313" key="6">
    <source>
        <dbReference type="EMBL" id="MCP9291004.1"/>
    </source>
</evidence>
<dbReference type="SMART" id="SM00387">
    <property type="entry name" value="HATPase_c"/>
    <property type="match status" value="1"/>
</dbReference>
<dbReference type="Pfam" id="PF02518">
    <property type="entry name" value="HATPase_c"/>
    <property type="match status" value="1"/>
</dbReference>
<dbReference type="Gene3D" id="1.10.287.130">
    <property type="match status" value="1"/>
</dbReference>
<dbReference type="InterPro" id="IPR052023">
    <property type="entry name" value="Histidine_kinase_KdpD"/>
</dbReference>
<sequence>MIIIGGNMGKEVTSELLQQREAELAVINNVQKALLEQKDMQHIYEMVGEHIRDLFDAQVAVISTFNLETGTEHFHYAFEDGERHDLKPRPIDKLRQRLIDTQELICINENADDVWTELTGEEPSVAPGTKLTKSALWVPMVSGKTTFGYLSLQNVDREHAFSDDDIQLLSTLANSLGIALESARLFNETEQRNAELAVINSVQQGLVAEMDLQGIYDLVGDKIRDLFDSQVTVIAEFDTDSKLEHFHYVFEDGKRFYPDSRKYDGVREALISTKELIHINENASERIKEYGASGEAAPGTKFPKSMVYVPLILGDAVRGYVSLQNLDREFAFNDSDVRLLSTLANSMSVALENARLFNETEQRNAELAVINSVQQGLVAEMDMQGIYDLVGEKVRVLFDAQGVIIGTFNHETEQEHFQYAFENGERVEPAPRPYDKIRRRLISTQKLIHIAENAKEAYTTITGEAPRAVPGTTFPKSMLYVPLKVGNSVRGYVSLQNIDKEHAFSESDVRLLSTLANSMSVALENARLFNETEQRNAELAVINSVQQGLVAEMDMQGIYDLVGNRIHELFDAQVTGIVTFNHEAKTEDWKYAFEDGARMYPKVRAYDKIREKIIKEKTILNIEENAAEILSEIKGEIIKPVPGTRLAKSALYVPMIVSDEVRGYLTLQNNDREHAFSDSDVRLLSTLANSMSVALENARLFNETEQRNAELAVINSVQQGLVAEMDMQGIYDLVGSRIRDLFDAQVTGVVTFNHEVKKELFKYVFEDGERLYPKSRLYDRLRAKIIEDKSTLLINENAAAEMARINKKPFKPVPGTRLAKSAVYVPMIVGDTVRGYVTLQNLDRENAFSSSDVSLLTTLVNSMTVALENARLFNETNRLLAETEQRNAELAVINSVQEGLVREMDMQAIYSLVGNRICEVLNTQTMLIRTFDHDKEIETWEYAVENGERLYLEPRPFIWANKHLIKTKEALLINEDYVETAKKYGDTDHGVSKGLPPKAAIFVPMIVGDKVMGSISLQNVEKEHAFTESDVRLLTTLTNSMSVALENARLFNETTRLLGETEQRAAELQTVNSISKAIVSQLEVDALFKLVGEKMRETFKADIVYLAIHDKKSDLLHFPYYYGDKSESRPFGNGITEKIITSKEPLLVNHDLDETYDKIKAEKKGEMVESYLGVPILAGKKSLGVISVQSKEQENRFSETDLRLLSTIAANVGIAIQNAEAYQKLQSALNELRAAQEQLVQQEKLASLGQLTAGIAHEIKNPLNFVNNFSELSVELIEETKEELSALSDQLSAEDKGRILGAHEILKDIDMNLRKIHEHGSRADSIVKSMLEHSRGGSGKMEPTDLNALVKEFVNLSFHGMRASKNPINVAMDFELDDSVGEVPLIAEDFSRVIVNLCNNAFDAMREKLNSNDQAPNSKDYRAKLIVRTSLENGRILLQIEDNGPGIPEEMKSKIMQPFFTTKKGTEGTGLGLSITNDVIKAHGGELDLSTIPGNGTTFSIKIPQA</sequence>
<dbReference type="GO" id="GO:0005886">
    <property type="term" value="C:plasma membrane"/>
    <property type="evidence" value="ECO:0007669"/>
    <property type="project" value="TreeGrafter"/>
</dbReference>
<evidence type="ECO:0000256" key="4">
    <source>
        <dbReference type="SAM" id="Coils"/>
    </source>
</evidence>
<dbReference type="InterPro" id="IPR003018">
    <property type="entry name" value="GAF"/>
</dbReference>
<dbReference type="InterPro" id="IPR003594">
    <property type="entry name" value="HATPase_dom"/>
</dbReference>
<accession>A0A9X2L2G5</accession>
<dbReference type="Proteomes" id="UP001139125">
    <property type="component" value="Unassembled WGS sequence"/>
</dbReference>
<dbReference type="EC" id="2.7.13.3" evidence="2"/>
<dbReference type="SMART" id="SM00388">
    <property type="entry name" value="HisKA"/>
    <property type="match status" value="1"/>
</dbReference>
<dbReference type="SUPFAM" id="SSF55781">
    <property type="entry name" value="GAF domain-like"/>
    <property type="match status" value="7"/>
</dbReference>
<evidence type="ECO:0000259" key="5">
    <source>
        <dbReference type="PROSITE" id="PS50109"/>
    </source>
</evidence>
<comment type="caution">
    <text evidence="6">The sequence shown here is derived from an EMBL/GenBank/DDBJ whole genome shotgun (WGS) entry which is preliminary data.</text>
</comment>
<keyword evidence="3" id="KW-0597">Phosphoprotein</keyword>
<evidence type="ECO:0000313" key="7">
    <source>
        <dbReference type="Proteomes" id="UP001139125"/>
    </source>
</evidence>
<feature type="coiled-coil region" evidence="4">
    <location>
        <begin position="1218"/>
        <end position="1245"/>
    </location>
</feature>
<evidence type="ECO:0000256" key="1">
    <source>
        <dbReference type="ARBA" id="ARBA00000085"/>
    </source>
</evidence>
<dbReference type="InterPro" id="IPR004358">
    <property type="entry name" value="Sig_transdc_His_kin-like_C"/>
</dbReference>
<dbReference type="Gene3D" id="2.60.40.1180">
    <property type="entry name" value="Golgi alpha-mannosidase II"/>
    <property type="match status" value="1"/>
</dbReference>
<dbReference type="SUPFAM" id="SSF55874">
    <property type="entry name" value="ATPase domain of HSP90 chaperone/DNA topoisomerase II/histidine kinase"/>
    <property type="match status" value="1"/>
</dbReference>
<dbReference type="InterPro" id="IPR013780">
    <property type="entry name" value="Glyco_hydro_b"/>
</dbReference>
<evidence type="ECO:0000256" key="3">
    <source>
        <dbReference type="ARBA" id="ARBA00022553"/>
    </source>
</evidence>
<dbReference type="CDD" id="cd00082">
    <property type="entry name" value="HisKA"/>
    <property type="match status" value="1"/>
</dbReference>
<dbReference type="InterPro" id="IPR029016">
    <property type="entry name" value="GAF-like_dom_sf"/>
</dbReference>
<keyword evidence="4" id="KW-0175">Coiled coil</keyword>
<name>A0A9X2L2G5_9BACT</name>
<dbReference type="InterPro" id="IPR036097">
    <property type="entry name" value="HisK_dim/P_sf"/>
</dbReference>